<dbReference type="Proteomes" id="UP001349262">
    <property type="component" value="Unassembled WGS sequence"/>
</dbReference>
<proteinExistence type="predicted"/>
<evidence type="ECO:0000256" key="1">
    <source>
        <dbReference type="SAM" id="SignalP"/>
    </source>
</evidence>
<comment type="caution">
    <text evidence="2">The sequence shown here is derived from an EMBL/GenBank/DDBJ whole genome shotgun (WGS) entry which is preliminary data.</text>
</comment>
<accession>A0ABU7T7X0</accession>
<sequence length="76" mass="8145">MRASILRLSLGLLCLGLTLPSEALAARKAAPPLAQPTPAAPQTAWTAAEPANCSRVRRKLWQADQGWLVKTVTVCH</sequence>
<feature type="signal peptide" evidence="1">
    <location>
        <begin position="1"/>
        <end position="25"/>
    </location>
</feature>
<gene>
    <name evidence="2" type="ORF">MRSR164_07530</name>
</gene>
<reference evidence="2 3" key="1">
    <citation type="journal article" date="2012" name="Genet. Mol. Biol.">
        <title>Analysis of 16S rRNA and mxaF genes revealing insights into Methylobacterium niche-specific plant association.</title>
        <authorList>
            <person name="Dourado M.N."/>
            <person name="Andreote F.D."/>
            <person name="Dini-Andreote F."/>
            <person name="Conti R."/>
            <person name="Araujo J.M."/>
            <person name="Araujo W.L."/>
        </authorList>
    </citation>
    <scope>NUCLEOTIDE SEQUENCE [LARGE SCALE GENOMIC DNA]</scope>
    <source>
        <strain evidence="2 3">SR1.6/4</strain>
    </source>
</reference>
<evidence type="ECO:0000313" key="2">
    <source>
        <dbReference type="EMBL" id="MEE7456631.1"/>
    </source>
</evidence>
<keyword evidence="1" id="KW-0732">Signal</keyword>
<feature type="chain" id="PRO_5047299348" evidence="1">
    <location>
        <begin position="26"/>
        <end position="76"/>
    </location>
</feature>
<name>A0ABU7T7X0_9HYPH</name>
<evidence type="ECO:0000313" key="3">
    <source>
        <dbReference type="Proteomes" id="UP001349262"/>
    </source>
</evidence>
<keyword evidence="3" id="KW-1185">Reference proteome</keyword>
<dbReference type="EMBL" id="MLBY01000004">
    <property type="protein sequence ID" value="MEE7456631.1"/>
    <property type="molecule type" value="Genomic_DNA"/>
</dbReference>
<protein>
    <submittedName>
        <fullName evidence="2">Uncharacterized protein</fullName>
    </submittedName>
</protein>
<organism evidence="2 3">
    <name type="scientific">Methylobacterium radiotolerans</name>
    <dbReference type="NCBI Taxonomy" id="31998"/>
    <lineage>
        <taxon>Bacteria</taxon>
        <taxon>Pseudomonadati</taxon>
        <taxon>Pseudomonadota</taxon>
        <taxon>Alphaproteobacteria</taxon>
        <taxon>Hyphomicrobiales</taxon>
        <taxon>Methylobacteriaceae</taxon>
        <taxon>Methylobacterium</taxon>
    </lineage>
</organism>